<dbReference type="SMART" id="SM00534">
    <property type="entry name" value="MUTSac"/>
    <property type="match status" value="1"/>
</dbReference>
<keyword evidence="3" id="KW-0238">DNA-binding</keyword>
<dbReference type="PANTHER" id="PTHR11361">
    <property type="entry name" value="DNA MISMATCH REPAIR PROTEIN MUTS FAMILY MEMBER"/>
    <property type="match status" value="1"/>
</dbReference>
<organism evidence="6 7">
    <name type="scientific">Vulcanimicrobium alpinum</name>
    <dbReference type="NCBI Taxonomy" id="3016050"/>
    <lineage>
        <taxon>Bacteria</taxon>
        <taxon>Bacillati</taxon>
        <taxon>Vulcanimicrobiota</taxon>
        <taxon>Vulcanimicrobiia</taxon>
        <taxon>Vulcanimicrobiales</taxon>
        <taxon>Vulcanimicrobiaceae</taxon>
        <taxon>Vulcanimicrobium</taxon>
    </lineage>
</organism>
<evidence type="ECO:0000313" key="7">
    <source>
        <dbReference type="Proteomes" id="UP001317532"/>
    </source>
</evidence>
<dbReference type="KEGG" id="vab:WPS_08740"/>
<dbReference type="InterPro" id="IPR000432">
    <property type="entry name" value="DNA_mismatch_repair_MutS_C"/>
</dbReference>
<evidence type="ECO:0000313" key="6">
    <source>
        <dbReference type="EMBL" id="BDE05598.1"/>
    </source>
</evidence>
<feature type="coiled-coil region" evidence="4">
    <location>
        <begin position="152"/>
        <end position="179"/>
    </location>
</feature>
<reference evidence="6 7" key="1">
    <citation type="journal article" date="2022" name="ISME Commun">
        <title>Vulcanimicrobium alpinus gen. nov. sp. nov., the first cultivated representative of the candidate phylum 'Eremiobacterota', is a metabolically versatile aerobic anoxygenic phototroph.</title>
        <authorList>
            <person name="Yabe S."/>
            <person name="Muto K."/>
            <person name="Abe K."/>
            <person name="Yokota A."/>
            <person name="Staudigel H."/>
            <person name="Tebo B.M."/>
        </authorList>
    </citation>
    <scope>NUCLEOTIDE SEQUENCE [LARGE SCALE GENOMIC DNA]</scope>
    <source>
        <strain evidence="6 7">WC8-2</strain>
    </source>
</reference>
<gene>
    <name evidence="6" type="ORF">WPS_08740</name>
</gene>
<evidence type="ECO:0000256" key="3">
    <source>
        <dbReference type="ARBA" id="ARBA00023125"/>
    </source>
</evidence>
<dbReference type="EMBL" id="AP025523">
    <property type="protein sequence ID" value="BDE05598.1"/>
    <property type="molecule type" value="Genomic_DNA"/>
</dbReference>
<evidence type="ECO:0000256" key="2">
    <source>
        <dbReference type="ARBA" id="ARBA00022840"/>
    </source>
</evidence>
<keyword evidence="4" id="KW-0175">Coiled coil</keyword>
<dbReference type="Pfam" id="PF00488">
    <property type="entry name" value="MutS_V"/>
    <property type="match status" value="1"/>
</dbReference>
<dbReference type="Gene3D" id="3.40.50.300">
    <property type="entry name" value="P-loop containing nucleotide triphosphate hydrolases"/>
    <property type="match status" value="1"/>
</dbReference>
<dbReference type="GO" id="GO:0005524">
    <property type="term" value="F:ATP binding"/>
    <property type="evidence" value="ECO:0007669"/>
    <property type="project" value="UniProtKB-KW"/>
</dbReference>
<dbReference type="PANTHER" id="PTHR11361:SF14">
    <property type="entry name" value="DNA MISMATCH REPAIR PROTEIN MUTS, TYPE 2"/>
    <property type="match status" value="1"/>
</dbReference>
<dbReference type="AlphaFoldDB" id="A0AAN1XU31"/>
<keyword evidence="2" id="KW-0067">ATP-binding</keyword>
<evidence type="ECO:0000256" key="1">
    <source>
        <dbReference type="ARBA" id="ARBA00022741"/>
    </source>
</evidence>
<dbReference type="InterPro" id="IPR045076">
    <property type="entry name" value="MutS"/>
</dbReference>
<proteinExistence type="predicted"/>
<dbReference type="GO" id="GO:0140664">
    <property type="term" value="F:ATP-dependent DNA damage sensor activity"/>
    <property type="evidence" value="ECO:0007669"/>
    <property type="project" value="InterPro"/>
</dbReference>
<accession>A0AAN1XU31</accession>
<dbReference type="SUPFAM" id="SSF52540">
    <property type="entry name" value="P-loop containing nucleoside triphosphate hydrolases"/>
    <property type="match status" value="1"/>
</dbReference>
<dbReference type="GO" id="GO:0030983">
    <property type="term" value="F:mismatched DNA binding"/>
    <property type="evidence" value="ECO:0007669"/>
    <property type="project" value="InterPro"/>
</dbReference>
<keyword evidence="1" id="KW-0547">Nucleotide-binding</keyword>
<keyword evidence="7" id="KW-1185">Reference proteome</keyword>
<name>A0AAN1XU31_UNVUL</name>
<dbReference type="InterPro" id="IPR027417">
    <property type="entry name" value="P-loop_NTPase"/>
</dbReference>
<dbReference type="RefSeq" id="WP_317996627.1">
    <property type="nucleotide sequence ID" value="NZ_AP025523.1"/>
</dbReference>
<evidence type="ECO:0000259" key="5">
    <source>
        <dbReference type="SMART" id="SM00534"/>
    </source>
</evidence>
<protein>
    <recommendedName>
        <fullName evidence="5">DNA mismatch repair proteins mutS family domain-containing protein</fullName>
    </recommendedName>
</protein>
<dbReference type="Proteomes" id="UP001317532">
    <property type="component" value="Chromosome"/>
</dbReference>
<sequence>MIADALTAERIGLDWLRAAVAPLGAFGRAVDETLAPYGPGDEDAARAEIAEVVACAQLMDDEGVMRARAALRAVPEASPIVARARVGDPLADVDFYELGRFIDGLDALARAWDAAGGDAGRRPPLLDGLRALLAPGRAGGGFYLDDAFGAGLRDARAALAAAEAAYDARREEIAALVRDAIGVDPVGEEFVVLRDAYDGALPDVVRVVRETPTYRVVVPAIVIPERDAAFARLAEEEEAARRTLAERIAREADAVRATTRALGALDRLLARVAFAQRWGGCVPTFASDRIACVDATFAPLADALGARAHPYTPISFDLRGVTVLTGPNMGGKTAALAAAGFACACAALGVAPPAREATLPLLDAIAWVGGDVAADRTRLLSSYAAEILRARDVLRAASPRSLVLVDEFARTTGPREGRALLVAFAEALHASGAFALIATHFDGVAAASGAAHLRIAGLRERLPATADGERLDAVLDAIAAAMDYRVVAAVEGSTDSDALALAELLGLPDALVARARTLHEAG</sequence>
<feature type="domain" description="DNA mismatch repair proteins mutS family" evidence="5">
    <location>
        <begin position="319"/>
        <end position="520"/>
    </location>
</feature>
<dbReference type="GO" id="GO:0006298">
    <property type="term" value="P:mismatch repair"/>
    <property type="evidence" value="ECO:0007669"/>
    <property type="project" value="InterPro"/>
</dbReference>
<evidence type="ECO:0000256" key="4">
    <source>
        <dbReference type="SAM" id="Coils"/>
    </source>
</evidence>